<protein>
    <submittedName>
        <fullName evidence="2">Uncharacterized protein</fullName>
    </submittedName>
</protein>
<feature type="transmembrane region" description="Helical" evidence="1">
    <location>
        <begin position="21"/>
        <end position="45"/>
    </location>
</feature>
<evidence type="ECO:0000256" key="1">
    <source>
        <dbReference type="SAM" id="Phobius"/>
    </source>
</evidence>
<dbReference type="EMBL" id="LT670849">
    <property type="protein sequence ID" value="SHN84293.1"/>
    <property type="molecule type" value="Genomic_DNA"/>
</dbReference>
<sequence>MTGDPRASSEEDKKTSKWGAAARIFVQIIYAALSATIVIAVVRIVREGGGALATVDLVKLYDQHGPAAIGIPVAGISALLLVSLARALDGPMSLDVFGIKSEGASATCIVWAILFLVIGLSFRALW</sequence>
<dbReference type="AlphaFoldDB" id="A0A1M7UMN3"/>
<proteinExistence type="predicted"/>
<feature type="transmembrane region" description="Helical" evidence="1">
    <location>
        <begin position="106"/>
        <end position="125"/>
    </location>
</feature>
<keyword evidence="1" id="KW-0812">Transmembrane</keyword>
<dbReference type="OrthoDB" id="9989567at2"/>
<evidence type="ECO:0000313" key="2">
    <source>
        <dbReference type="EMBL" id="SHN84293.1"/>
    </source>
</evidence>
<dbReference type="Proteomes" id="UP000184096">
    <property type="component" value="Chromosome I"/>
</dbReference>
<keyword evidence="1" id="KW-1133">Transmembrane helix</keyword>
<dbReference type="RefSeq" id="WP_072823212.1">
    <property type="nucleotide sequence ID" value="NZ_LT670849.1"/>
</dbReference>
<evidence type="ECO:0000313" key="3">
    <source>
        <dbReference type="Proteomes" id="UP000184096"/>
    </source>
</evidence>
<name>A0A1M7UMN3_9BRAD</name>
<accession>A0A1M7UMN3</accession>
<keyword evidence="3" id="KW-1185">Reference proteome</keyword>
<organism evidence="2 3">
    <name type="scientific">Bradyrhizobium erythrophlei</name>
    <dbReference type="NCBI Taxonomy" id="1437360"/>
    <lineage>
        <taxon>Bacteria</taxon>
        <taxon>Pseudomonadati</taxon>
        <taxon>Pseudomonadota</taxon>
        <taxon>Alphaproteobacteria</taxon>
        <taxon>Hyphomicrobiales</taxon>
        <taxon>Nitrobacteraceae</taxon>
        <taxon>Bradyrhizobium</taxon>
    </lineage>
</organism>
<reference evidence="3" key="1">
    <citation type="submission" date="2016-11" db="EMBL/GenBank/DDBJ databases">
        <authorList>
            <person name="Varghese N."/>
            <person name="Submissions S."/>
        </authorList>
    </citation>
    <scope>NUCLEOTIDE SEQUENCE [LARGE SCALE GENOMIC DNA]</scope>
    <source>
        <strain evidence="3">GAS401</strain>
    </source>
</reference>
<gene>
    <name evidence="2" type="ORF">SAMN05444170_5848</name>
</gene>
<feature type="transmembrane region" description="Helical" evidence="1">
    <location>
        <begin position="65"/>
        <end position="85"/>
    </location>
</feature>
<keyword evidence="1" id="KW-0472">Membrane</keyword>